<gene>
    <name evidence="2" type="ORF">Tcan_06654</name>
</gene>
<name>A0A0B2V6W7_TOXCA</name>
<proteinExistence type="predicted"/>
<keyword evidence="3" id="KW-1185">Reference proteome</keyword>
<dbReference type="AlphaFoldDB" id="A0A0B2V6W7"/>
<accession>A0A0B2V6W7</accession>
<evidence type="ECO:0000256" key="1">
    <source>
        <dbReference type="SAM" id="MobiDB-lite"/>
    </source>
</evidence>
<dbReference type="Proteomes" id="UP000031036">
    <property type="component" value="Unassembled WGS sequence"/>
</dbReference>
<feature type="region of interest" description="Disordered" evidence="1">
    <location>
        <begin position="1"/>
        <end position="41"/>
    </location>
</feature>
<evidence type="ECO:0000313" key="3">
    <source>
        <dbReference type="Proteomes" id="UP000031036"/>
    </source>
</evidence>
<dbReference type="EMBL" id="JPKZ01002349">
    <property type="protein sequence ID" value="KHN77263.1"/>
    <property type="molecule type" value="Genomic_DNA"/>
</dbReference>
<comment type="caution">
    <text evidence="2">The sequence shown here is derived from an EMBL/GenBank/DDBJ whole genome shotgun (WGS) entry which is preliminary data.</text>
</comment>
<evidence type="ECO:0000313" key="2">
    <source>
        <dbReference type="EMBL" id="KHN77263.1"/>
    </source>
</evidence>
<protein>
    <submittedName>
        <fullName evidence="2">Uncharacterized protein</fullName>
    </submittedName>
</protein>
<sequence length="80" mass="8982">MIRSCALTPSTPNVTSTPKTATPSVITPDEETKQRYPTLPYRHPPRLFQRCQWGIPLCRLFAMATSSLPNAPHETMSKNL</sequence>
<organism evidence="2 3">
    <name type="scientific">Toxocara canis</name>
    <name type="common">Canine roundworm</name>
    <dbReference type="NCBI Taxonomy" id="6265"/>
    <lineage>
        <taxon>Eukaryota</taxon>
        <taxon>Metazoa</taxon>
        <taxon>Ecdysozoa</taxon>
        <taxon>Nematoda</taxon>
        <taxon>Chromadorea</taxon>
        <taxon>Rhabditida</taxon>
        <taxon>Spirurina</taxon>
        <taxon>Ascaridomorpha</taxon>
        <taxon>Ascaridoidea</taxon>
        <taxon>Toxocaridae</taxon>
        <taxon>Toxocara</taxon>
    </lineage>
</organism>
<reference evidence="2 3" key="1">
    <citation type="submission" date="2014-11" db="EMBL/GenBank/DDBJ databases">
        <title>Genetic blueprint of the zoonotic pathogen Toxocara canis.</title>
        <authorList>
            <person name="Zhu X.-Q."/>
            <person name="Korhonen P.K."/>
            <person name="Cai H."/>
            <person name="Young N.D."/>
            <person name="Nejsum P."/>
            <person name="von Samson-Himmelstjerna G."/>
            <person name="Boag P.R."/>
            <person name="Tan P."/>
            <person name="Li Q."/>
            <person name="Min J."/>
            <person name="Yang Y."/>
            <person name="Wang X."/>
            <person name="Fang X."/>
            <person name="Hall R.S."/>
            <person name="Hofmann A."/>
            <person name="Sternberg P.W."/>
            <person name="Jex A.R."/>
            <person name="Gasser R.B."/>
        </authorList>
    </citation>
    <scope>NUCLEOTIDE SEQUENCE [LARGE SCALE GENOMIC DNA]</scope>
    <source>
        <strain evidence="2">PN_DK_2014</strain>
    </source>
</reference>
<feature type="compositionally biased region" description="Polar residues" evidence="1">
    <location>
        <begin position="7"/>
        <end position="25"/>
    </location>
</feature>